<name>A0A9W5RYR7_9BACL</name>
<proteinExistence type="predicted"/>
<protein>
    <submittedName>
        <fullName evidence="1">Sugar deacetylase</fullName>
    </submittedName>
</protein>
<gene>
    <name evidence="1" type="ORF">BG53_10120</name>
</gene>
<organism evidence="1 2">
    <name type="scientific">Paenibacillus darwinianus</name>
    <dbReference type="NCBI Taxonomy" id="1380763"/>
    <lineage>
        <taxon>Bacteria</taxon>
        <taxon>Bacillati</taxon>
        <taxon>Bacillota</taxon>
        <taxon>Bacilli</taxon>
        <taxon>Bacillales</taxon>
        <taxon>Paenibacillaceae</taxon>
        <taxon>Paenibacillus</taxon>
    </lineage>
</organism>
<evidence type="ECO:0000313" key="2">
    <source>
        <dbReference type="Proteomes" id="UP000053750"/>
    </source>
</evidence>
<dbReference type="AlphaFoldDB" id="A0A9W5RYR7"/>
<accession>A0A9W5RYR7</accession>
<dbReference type="EMBL" id="JFHU01000255">
    <property type="protein sequence ID" value="EXX84895.1"/>
    <property type="molecule type" value="Genomic_DNA"/>
</dbReference>
<dbReference type="CDD" id="cd10936">
    <property type="entry name" value="CE4_DAC2"/>
    <property type="match status" value="1"/>
</dbReference>
<dbReference type="Gene3D" id="3.20.20.370">
    <property type="entry name" value="Glycoside hydrolase/deacetylase"/>
    <property type="match status" value="1"/>
</dbReference>
<evidence type="ECO:0000313" key="1">
    <source>
        <dbReference type="EMBL" id="EXX84895.1"/>
    </source>
</evidence>
<dbReference type="RefSeq" id="WP_051588129.1">
    <property type="nucleotide sequence ID" value="NZ_KK082314.1"/>
</dbReference>
<dbReference type="Proteomes" id="UP000053750">
    <property type="component" value="Unassembled WGS sequence"/>
</dbReference>
<dbReference type="InterPro" id="IPR006837">
    <property type="entry name" value="Divergent_DAC"/>
</dbReference>
<sequence>MFGYHIRRALIKALIVIAAAEPIMAFSLITAGSAATGEQRRAAIVIDDFGNGMSGTEDMLRLPVPFTAAVMPFLPMTKRDAEAAHKLHHDVIIHLPMEPKKGVKSWLGPGAITTDLSDGEIRKRVEAAIADVPYAVGMNNHMGSKATADERVMRIVLGVCREHGLFFLDSRTAWKSVIPRIGEELGVPVIRNSVFLDDVYTTSHIAKQLSVFDKRLNEQGTCIAIGHVGPQGKKTAAALSAAIPGLKRSTTFVRASDVVRRLLRDQLIIPNGISDGGGNPLLLARVD</sequence>
<dbReference type="GO" id="GO:0005975">
    <property type="term" value="P:carbohydrate metabolic process"/>
    <property type="evidence" value="ECO:0007669"/>
    <property type="project" value="InterPro"/>
</dbReference>
<reference evidence="1 2" key="1">
    <citation type="submission" date="2014-02" db="EMBL/GenBank/DDBJ databases">
        <title>Genome sequence of Paenibacillus darwinianus reveals adaptive mechanisms for survival in Antarctic soils.</title>
        <authorList>
            <person name="Dsouza M."/>
            <person name="Taylor M.W."/>
            <person name="Turner S.J."/>
            <person name="Aislabie J."/>
        </authorList>
    </citation>
    <scope>NUCLEOTIDE SEQUENCE [LARGE SCALE GENOMIC DNA]</scope>
    <source>
        <strain evidence="1 2">CE1</strain>
    </source>
</reference>
<dbReference type="SUPFAM" id="SSF88713">
    <property type="entry name" value="Glycoside hydrolase/deacetylase"/>
    <property type="match status" value="1"/>
</dbReference>
<keyword evidence="2" id="KW-1185">Reference proteome</keyword>
<dbReference type="PANTHER" id="PTHR30105:SF2">
    <property type="entry name" value="DIVERGENT POLYSACCHARIDE DEACETYLASE SUPERFAMILY"/>
    <property type="match status" value="1"/>
</dbReference>
<dbReference type="Pfam" id="PF04748">
    <property type="entry name" value="Polysacc_deac_2"/>
    <property type="match status" value="1"/>
</dbReference>
<dbReference type="InterPro" id="IPR011330">
    <property type="entry name" value="Glyco_hydro/deAcase_b/a-brl"/>
</dbReference>
<dbReference type="PANTHER" id="PTHR30105">
    <property type="entry name" value="UNCHARACTERIZED YIBQ-RELATED"/>
    <property type="match status" value="1"/>
</dbReference>
<comment type="caution">
    <text evidence="1">The sequence shown here is derived from an EMBL/GenBank/DDBJ whole genome shotgun (WGS) entry which is preliminary data.</text>
</comment>